<feature type="domain" description="ThuA-like" evidence="5">
    <location>
        <begin position="25"/>
        <end position="274"/>
    </location>
</feature>
<evidence type="ECO:0000256" key="4">
    <source>
        <dbReference type="ARBA" id="ARBA00022837"/>
    </source>
</evidence>
<sequence length="1563" mass="166627">MVSPRILFSALFLLLVGTAFAERTKVLLIEGASNHDWQHRKDVLTAILSRDGSFDVDISITPGAASDPGWATWSPNFSAYKVVISGYSNATGEPSWPAAVKTNFANFVSNGGGFIALHEACSAFPDWPAYNDMLGLRWNNADVGKAILISASEQLQTYQPNQPGPYAYTNHGANSNALVKRLGNHPIHAGLPTSWMAANLEIWRYSRGPANNLTVLSYAKDPESQLQFPVEWTTNYGSGRVYATSYGHIFPGDVDPPGMRCAAFQEILCRAVKWCSGVNPPTTVASDFPSTTAISLRPYTEGVSGFGGPKPVTAFVNGTLPTLSVVPTGVQLTKAFPSLNWESPIDAKPWPGQPGQIMVAEMDGRIFKLADNDATTTRTEVLNITDRVWYISWDAGVPTHKHGGVFSTVFHPQFGQGVGKDYLYVYYVQNANDSPDALVDDNHPFYDRLARFTWNGTTFTPSSEQILLHLHDVAKGHEGGGMCFGPDGFLYLCFGDGGDESNNAVNDVQKLNERARSGVFRMDVDMQGGAISRPIRRQPAGLGSYSQNYYVPKSNPWAEAQNGATASVLEEFYAIGLREPHRMSFDAASGFWIGDVGANTWEEVDLMDAPGLNFQWIYKEGTGDGFSTKPSPLIGTERAPVHDYNHGTGNCVIGGHVYRGTAMPFLQGKYLYADNGTQNVYALQFDPVTKAKIGVQQIATGRAGGIWEGVSSFGIDSSGEPLLLQLGAGVNGAAQISRIKPAGPPGGGTWQYPALLSQTGVFTNLPNLTPAAFMIPFDVNMPLWSAGMHKKRWVILPNDGVANTAAERITYSATGTWDFPVGTVFVKHFARPDTDAPLETRLLVRGTDGWGGVTYKWRANGLEADLLEAGAEENLTVNGQTFTYLYPARAQCNLCHTAAAGPVLGFRTRQLNRDFTYPGGGTANQIESLSVAGFINPPLTKASLANVLTSVSHDSTTVTDEAWVRSYLDSNCSHCHQPGGSSRAFWDARLTTPLANQGILCGAVIDGLGAPAPAVIKPGSIENSVMLLRMNTIDPHISMPPLAKGIVDDEAVARVADWVLGMDSDSCTKSGSFYAGGELGIPGATPPNAHGPDLWHSNIVINENATYTNNGGSTISVALDRFHFNAGRTGDPVTPFVVKVLGNNNFIVVAIGTTRTNYVVGSNNVAFSDTQTVVPLAAGEKLAIGFIDARADGTGGTLAGIIDWEDGGAEIWYGGGETDANAGSVTLGQPPNPGSQLYTTLNRNYQFSISYLLSSYDVGHGAQAVAGYTVDGANSNLVINETDTFTNNSGAPMTVSVDRFRFHASRVGDPVTPFLVKVNGNDNFTVVAIGTTRTGYSLGVNDVAFSNGPANITIGAGEKIAAGFVDANADGTGGTGPGVVSYEYNGTDQIYYSYDVTNVASSLSLGQAPVYKGYQLTNLTRNYYYSVSLGFGGKADEDNDGLPDKWELAFASSLTTLSGTADSDKDGMTNAAEFEAGTNPLDASSVLVALNVKPGSGSSAVATVKTVPGRFYQLQVSANLQTWTTAGTWKAASWPATTTGFVIPQSALPTGSTKRLFVKVAPE</sequence>
<reference evidence="7 8" key="1">
    <citation type="submission" date="2024-04" db="EMBL/GenBank/DDBJ databases">
        <title>Luteolibacter sp. isolated from soil.</title>
        <authorList>
            <person name="An J."/>
        </authorList>
    </citation>
    <scope>NUCLEOTIDE SEQUENCE [LARGE SCALE GENOMIC DNA]</scope>
    <source>
        <strain evidence="7 8">Y139</strain>
    </source>
</reference>
<comment type="subcellular location">
    <subcellularLocation>
        <location evidence="1">Secreted</location>
    </subcellularLocation>
</comment>
<dbReference type="Pfam" id="PF06283">
    <property type="entry name" value="ThuA"/>
    <property type="match status" value="1"/>
</dbReference>
<dbReference type="RefSeq" id="WP_341404671.1">
    <property type="nucleotide sequence ID" value="NZ_JBBUKT010000003.1"/>
</dbReference>
<evidence type="ECO:0000313" key="7">
    <source>
        <dbReference type="EMBL" id="MEK7951069.1"/>
    </source>
</evidence>
<dbReference type="Pfam" id="PF07995">
    <property type="entry name" value="GSDH"/>
    <property type="match status" value="1"/>
</dbReference>
<dbReference type="InterPro" id="IPR029010">
    <property type="entry name" value="ThuA-like"/>
</dbReference>
<keyword evidence="3" id="KW-0732">Signal</keyword>
<proteinExistence type="predicted"/>
<dbReference type="InterPro" id="IPR011041">
    <property type="entry name" value="Quinoprot_gluc/sorb_DH_b-prop"/>
</dbReference>
<name>A0ABU9ATJ2_9BACT</name>
<dbReference type="Gene3D" id="3.40.50.880">
    <property type="match status" value="1"/>
</dbReference>
<evidence type="ECO:0000256" key="2">
    <source>
        <dbReference type="ARBA" id="ARBA00022525"/>
    </source>
</evidence>
<keyword evidence="8" id="KW-1185">Reference proteome</keyword>
<feature type="domain" description="Glucose/Sorbosone dehydrogenase" evidence="6">
    <location>
        <begin position="355"/>
        <end position="504"/>
    </location>
</feature>
<gene>
    <name evidence="7" type="ORF">WKV53_11200</name>
</gene>
<dbReference type="PANTHER" id="PTHR19328:SF75">
    <property type="entry name" value="ALDOSE SUGAR DEHYDROGENASE YLII"/>
    <property type="match status" value="1"/>
</dbReference>
<dbReference type="SUPFAM" id="SSF50952">
    <property type="entry name" value="Soluble quinoprotein glucose dehydrogenase"/>
    <property type="match status" value="1"/>
</dbReference>
<dbReference type="PANTHER" id="PTHR19328">
    <property type="entry name" value="HEDGEHOG-INTERACTING PROTEIN"/>
    <property type="match status" value="1"/>
</dbReference>
<dbReference type="InterPro" id="IPR059100">
    <property type="entry name" value="TSP3_bac"/>
</dbReference>
<evidence type="ECO:0000259" key="5">
    <source>
        <dbReference type="Pfam" id="PF06283"/>
    </source>
</evidence>
<dbReference type="EMBL" id="JBBUKT010000003">
    <property type="protein sequence ID" value="MEK7951069.1"/>
    <property type="molecule type" value="Genomic_DNA"/>
</dbReference>
<dbReference type="Gene3D" id="2.120.10.30">
    <property type="entry name" value="TolB, C-terminal domain"/>
    <property type="match status" value="1"/>
</dbReference>
<protein>
    <submittedName>
        <fullName evidence="7">ThuA domain-containing protein</fullName>
    </submittedName>
</protein>
<dbReference type="InterPro" id="IPR011042">
    <property type="entry name" value="6-blade_b-propeller_TolB-like"/>
</dbReference>
<accession>A0ABU9ATJ2</accession>
<keyword evidence="2" id="KW-0964">Secreted</keyword>
<dbReference type="InterPro" id="IPR029062">
    <property type="entry name" value="Class_I_gatase-like"/>
</dbReference>
<evidence type="ECO:0000259" key="6">
    <source>
        <dbReference type="Pfam" id="PF07995"/>
    </source>
</evidence>
<organism evidence="7 8">
    <name type="scientific">Luteolibacter soli</name>
    <dbReference type="NCBI Taxonomy" id="3135280"/>
    <lineage>
        <taxon>Bacteria</taxon>
        <taxon>Pseudomonadati</taxon>
        <taxon>Verrucomicrobiota</taxon>
        <taxon>Verrucomicrobiia</taxon>
        <taxon>Verrucomicrobiales</taxon>
        <taxon>Verrucomicrobiaceae</taxon>
        <taxon>Luteolibacter</taxon>
    </lineage>
</organism>
<evidence type="ECO:0000313" key="8">
    <source>
        <dbReference type="Proteomes" id="UP001371305"/>
    </source>
</evidence>
<dbReference type="SUPFAM" id="SSF52317">
    <property type="entry name" value="Class I glutamine amidotransferase-like"/>
    <property type="match status" value="1"/>
</dbReference>
<dbReference type="Pfam" id="PF18884">
    <property type="entry name" value="TSP3_bac"/>
    <property type="match status" value="1"/>
</dbReference>
<comment type="caution">
    <text evidence="7">The sequence shown here is derived from an EMBL/GenBank/DDBJ whole genome shotgun (WGS) entry which is preliminary data.</text>
</comment>
<evidence type="ECO:0000256" key="1">
    <source>
        <dbReference type="ARBA" id="ARBA00004613"/>
    </source>
</evidence>
<dbReference type="Proteomes" id="UP001371305">
    <property type="component" value="Unassembled WGS sequence"/>
</dbReference>
<dbReference type="InterPro" id="IPR012938">
    <property type="entry name" value="Glc/Sorbosone_DH"/>
</dbReference>
<evidence type="ECO:0000256" key="3">
    <source>
        <dbReference type="ARBA" id="ARBA00022729"/>
    </source>
</evidence>
<keyword evidence="4" id="KW-0106">Calcium</keyword>